<accession>B4GLI7</accession>
<keyword evidence="2" id="KW-1185">Reference proteome</keyword>
<proteinExistence type="predicted"/>
<name>B4GLI7_DROPE</name>
<evidence type="ECO:0000313" key="1">
    <source>
        <dbReference type="EMBL" id="EDW38411.1"/>
    </source>
</evidence>
<gene>
    <name evidence="1" type="primary">Dper\GL12575</name>
    <name evidence="1" type="ORF">Dper_GL12575</name>
</gene>
<dbReference type="EMBL" id="CH479185">
    <property type="protein sequence ID" value="EDW38411.1"/>
    <property type="molecule type" value="Genomic_DNA"/>
</dbReference>
<dbReference type="AlphaFoldDB" id="B4GLI7"/>
<dbReference type="Proteomes" id="UP000008744">
    <property type="component" value="Unassembled WGS sequence"/>
</dbReference>
<reference evidence="1 2" key="1">
    <citation type="journal article" date="2007" name="Nature">
        <title>Evolution of genes and genomes on the Drosophila phylogeny.</title>
        <authorList>
            <consortium name="Drosophila 12 Genomes Consortium"/>
            <person name="Clark A.G."/>
            <person name="Eisen M.B."/>
            <person name="Smith D.R."/>
            <person name="Bergman C.M."/>
            <person name="Oliver B."/>
            <person name="Markow T.A."/>
            <person name="Kaufman T.C."/>
            <person name="Kellis M."/>
            <person name="Gelbart W."/>
            <person name="Iyer V.N."/>
            <person name="Pollard D.A."/>
            <person name="Sackton T.B."/>
            <person name="Larracuente A.M."/>
            <person name="Singh N.D."/>
            <person name="Abad J.P."/>
            <person name="Abt D.N."/>
            <person name="Adryan B."/>
            <person name="Aguade M."/>
            <person name="Akashi H."/>
            <person name="Anderson W.W."/>
            <person name="Aquadro C.F."/>
            <person name="Ardell D.H."/>
            <person name="Arguello R."/>
            <person name="Artieri C.G."/>
            <person name="Barbash D.A."/>
            <person name="Barker D."/>
            <person name="Barsanti P."/>
            <person name="Batterham P."/>
            <person name="Batzoglou S."/>
            <person name="Begun D."/>
            <person name="Bhutkar A."/>
            <person name="Blanco E."/>
            <person name="Bosak S.A."/>
            <person name="Bradley R.K."/>
            <person name="Brand A.D."/>
            <person name="Brent M.R."/>
            <person name="Brooks A.N."/>
            <person name="Brown R.H."/>
            <person name="Butlin R.K."/>
            <person name="Caggese C."/>
            <person name="Calvi B.R."/>
            <person name="Bernardo de Carvalho A."/>
            <person name="Caspi A."/>
            <person name="Castrezana S."/>
            <person name="Celniker S.E."/>
            <person name="Chang J.L."/>
            <person name="Chapple C."/>
            <person name="Chatterji S."/>
            <person name="Chinwalla A."/>
            <person name="Civetta A."/>
            <person name="Clifton S.W."/>
            <person name="Comeron J.M."/>
            <person name="Costello J.C."/>
            <person name="Coyne J.A."/>
            <person name="Daub J."/>
            <person name="David R.G."/>
            <person name="Delcher A.L."/>
            <person name="Delehaunty K."/>
            <person name="Do C.B."/>
            <person name="Ebling H."/>
            <person name="Edwards K."/>
            <person name="Eickbush T."/>
            <person name="Evans J.D."/>
            <person name="Filipski A."/>
            <person name="Findeiss S."/>
            <person name="Freyhult E."/>
            <person name="Fulton L."/>
            <person name="Fulton R."/>
            <person name="Garcia A.C."/>
            <person name="Gardiner A."/>
            <person name="Garfield D.A."/>
            <person name="Garvin B.E."/>
            <person name="Gibson G."/>
            <person name="Gilbert D."/>
            <person name="Gnerre S."/>
            <person name="Godfrey J."/>
            <person name="Good R."/>
            <person name="Gotea V."/>
            <person name="Gravely B."/>
            <person name="Greenberg A.J."/>
            <person name="Griffiths-Jones S."/>
            <person name="Gross S."/>
            <person name="Guigo R."/>
            <person name="Gustafson E.A."/>
            <person name="Haerty W."/>
            <person name="Hahn M.W."/>
            <person name="Halligan D.L."/>
            <person name="Halpern A.L."/>
            <person name="Halter G.M."/>
            <person name="Han M.V."/>
            <person name="Heger A."/>
            <person name="Hillier L."/>
            <person name="Hinrichs A.S."/>
            <person name="Holmes I."/>
            <person name="Hoskins R.A."/>
            <person name="Hubisz M.J."/>
            <person name="Hultmark D."/>
            <person name="Huntley M.A."/>
            <person name="Jaffe D.B."/>
            <person name="Jagadeeshan S."/>
            <person name="Jeck W.R."/>
            <person name="Johnson J."/>
            <person name="Jones C.D."/>
            <person name="Jordan W.C."/>
            <person name="Karpen G.H."/>
            <person name="Kataoka E."/>
            <person name="Keightley P.D."/>
            <person name="Kheradpour P."/>
            <person name="Kirkness E.F."/>
            <person name="Koerich L.B."/>
            <person name="Kristiansen K."/>
            <person name="Kudrna D."/>
            <person name="Kulathinal R.J."/>
            <person name="Kumar S."/>
            <person name="Kwok R."/>
            <person name="Lander E."/>
            <person name="Langley C.H."/>
            <person name="Lapoint R."/>
            <person name="Lazzaro B.P."/>
            <person name="Lee S.J."/>
            <person name="Levesque L."/>
            <person name="Li R."/>
            <person name="Lin C.F."/>
            <person name="Lin M.F."/>
            <person name="Lindblad-Toh K."/>
            <person name="Llopart A."/>
            <person name="Long M."/>
            <person name="Low L."/>
            <person name="Lozovsky E."/>
            <person name="Lu J."/>
            <person name="Luo M."/>
            <person name="Machado C.A."/>
            <person name="Makalowski W."/>
            <person name="Marzo M."/>
            <person name="Matsuda M."/>
            <person name="Matzkin L."/>
            <person name="McAllister B."/>
            <person name="McBride C.S."/>
            <person name="McKernan B."/>
            <person name="McKernan K."/>
            <person name="Mendez-Lago M."/>
            <person name="Minx P."/>
            <person name="Mollenhauer M.U."/>
            <person name="Montooth K."/>
            <person name="Mount S.M."/>
            <person name="Mu X."/>
            <person name="Myers E."/>
            <person name="Negre B."/>
            <person name="Newfeld S."/>
            <person name="Nielsen R."/>
            <person name="Noor M.A."/>
            <person name="O'Grady P."/>
            <person name="Pachter L."/>
            <person name="Papaceit M."/>
            <person name="Parisi M.J."/>
            <person name="Parisi M."/>
            <person name="Parts L."/>
            <person name="Pedersen J.S."/>
            <person name="Pesole G."/>
            <person name="Phillippy A.M."/>
            <person name="Ponting C.P."/>
            <person name="Pop M."/>
            <person name="Porcelli D."/>
            <person name="Powell J.R."/>
            <person name="Prohaska S."/>
            <person name="Pruitt K."/>
            <person name="Puig M."/>
            <person name="Quesneville H."/>
            <person name="Ram K.R."/>
            <person name="Rand D."/>
            <person name="Rasmussen M.D."/>
            <person name="Reed L.K."/>
            <person name="Reenan R."/>
            <person name="Reily A."/>
            <person name="Remington K.A."/>
            <person name="Rieger T.T."/>
            <person name="Ritchie M.G."/>
            <person name="Robin C."/>
            <person name="Rogers Y.H."/>
            <person name="Rohde C."/>
            <person name="Rozas J."/>
            <person name="Rubenfield M.J."/>
            <person name="Ruiz A."/>
            <person name="Russo S."/>
            <person name="Salzberg S.L."/>
            <person name="Sanchez-Gracia A."/>
            <person name="Saranga D.J."/>
            <person name="Sato H."/>
            <person name="Schaeffer S.W."/>
            <person name="Schatz M.C."/>
            <person name="Schlenke T."/>
            <person name="Schwartz R."/>
            <person name="Segarra C."/>
            <person name="Singh R.S."/>
            <person name="Sirot L."/>
            <person name="Sirota M."/>
            <person name="Sisneros N.B."/>
            <person name="Smith C.D."/>
            <person name="Smith T.F."/>
            <person name="Spieth J."/>
            <person name="Stage D.E."/>
            <person name="Stark A."/>
            <person name="Stephan W."/>
            <person name="Strausberg R.L."/>
            <person name="Strempel S."/>
            <person name="Sturgill D."/>
            <person name="Sutton G."/>
            <person name="Sutton G.G."/>
            <person name="Tao W."/>
            <person name="Teichmann S."/>
            <person name="Tobari Y.N."/>
            <person name="Tomimura Y."/>
            <person name="Tsolas J.M."/>
            <person name="Valente V.L."/>
            <person name="Venter E."/>
            <person name="Venter J.C."/>
            <person name="Vicario S."/>
            <person name="Vieira F.G."/>
            <person name="Vilella A.J."/>
            <person name="Villasante A."/>
            <person name="Walenz B."/>
            <person name="Wang J."/>
            <person name="Wasserman M."/>
            <person name="Watts T."/>
            <person name="Wilson D."/>
            <person name="Wilson R.K."/>
            <person name="Wing R.A."/>
            <person name="Wolfner M.F."/>
            <person name="Wong A."/>
            <person name="Wong G.K."/>
            <person name="Wu C.I."/>
            <person name="Wu G."/>
            <person name="Yamamoto D."/>
            <person name="Yang H.P."/>
            <person name="Yang S.P."/>
            <person name="Yorke J.A."/>
            <person name="Yoshida K."/>
            <person name="Zdobnov E."/>
            <person name="Zhang P."/>
            <person name="Zhang Y."/>
            <person name="Zimin A.V."/>
            <person name="Baldwin J."/>
            <person name="Abdouelleil A."/>
            <person name="Abdulkadir J."/>
            <person name="Abebe A."/>
            <person name="Abera B."/>
            <person name="Abreu J."/>
            <person name="Acer S.C."/>
            <person name="Aftuck L."/>
            <person name="Alexander A."/>
            <person name="An P."/>
            <person name="Anderson E."/>
            <person name="Anderson S."/>
            <person name="Arachi H."/>
            <person name="Azer M."/>
            <person name="Bachantsang P."/>
            <person name="Barry A."/>
            <person name="Bayul T."/>
            <person name="Berlin A."/>
            <person name="Bessette D."/>
            <person name="Bloom T."/>
            <person name="Blye J."/>
            <person name="Boguslavskiy L."/>
            <person name="Bonnet C."/>
            <person name="Boukhgalter B."/>
            <person name="Bourzgui I."/>
            <person name="Brown A."/>
            <person name="Cahill P."/>
            <person name="Channer S."/>
            <person name="Cheshatsang Y."/>
            <person name="Chuda L."/>
            <person name="Citroen M."/>
            <person name="Collymore A."/>
            <person name="Cooke P."/>
            <person name="Costello M."/>
            <person name="D'Aco K."/>
            <person name="Daza R."/>
            <person name="De Haan G."/>
            <person name="DeGray S."/>
            <person name="DeMaso C."/>
            <person name="Dhargay N."/>
            <person name="Dooley K."/>
            <person name="Dooley E."/>
            <person name="Doricent M."/>
            <person name="Dorje P."/>
            <person name="Dorjee K."/>
            <person name="Dupes A."/>
            <person name="Elong R."/>
            <person name="Falk J."/>
            <person name="Farina A."/>
            <person name="Faro S."/>
            <person name="Ferguson D."/>
            <person name="Fisher S."/>
            <person name="Foley C.D."/>
            <person name="Franke A."/>
            <person name="Friedrich D."/>
            <person name="Gadbois L."/>
            <person name="Gearin G."/>
            <person name="Gearin C.R."/>
            <person name="Giannoukos G."/>
            <person name="Goode T."/>
            <person name="Graham J."/>
            <person name="Grandbois E."/>
            <person name="Grewal S."/>
            <person name="Gyaltsen K."/>
            <person name="Hafez N."/>
            <person name="Hagos B."/>
            <person name="Hall J."/>
            <person name="Henson C."/>
            <person name="Hollinger A."/>
            <person name="Honan T."/>
            <person name="Huard M.D."/>
            <person name="Hughes L."/>
            <person name="Hurhula B."/>
            <person name="Husby M.E."/>
            <person name="Kamat A."/>
            <person name="Kanga B."/>
            <person name="Kashin S."/>
            <person name="Khazanovich D."/>
            <person name="Kisner P."/>
            <person name="Lance K."/>
            <person name="Lara M."/>
            <person name="Lee W."/>
            <person name="Lennon N."/>
            <person name="Letendre F."/>
            <person name="LeVine R."/>
            <person name="Lipovsky A."/>
            <person name="Liu X."/>
            <person name="Liu J."/>
            <person name="Liu S."/>
            <person name="Lokyitsang T."/>
            <person name="Lokyitsang Y."/>
            <person name="Lubonja R."/>
            <person name="Lui A."/>
            <person name="MacDonald P."/>
            <person name="Magnisalis V."/>
            <person name="Maru K."/>
            <person name="Matthews C."/>
            <person name="McCusker W."/>
            <person name="McDonough S."/>
            <person name="Mehta T."/>
            <person name="Meldrim J."/>
            <person name="Meneus L."/>
            <person name="Mihai O."/>
            <person name="Mihalev A."/>
            <person name="Mihova T."/>
            <person name="Mittelman R."/>
            <person name="Mlenga V."/>
            <person name="Montmayeur A."/>
            <person name="Mulrain L."/>
            <person name="Navidi A."/>
            <person name="Naylor J."/>
            <person name="Negash T."/>
            <person name="Nguyen T."/>
            <person name="Nguyen N."/>
            <person name="Nicol R."/>
            <person name="Norbu C."/>
            <person name="Norbu N."/>
            <person name="Novod N."/>
            <person name="O'Neill B."/>
            <person name="Osman S."/>
            <person name="Markiewicz E."/>
            <person name="Oyono O.L."/>
            <person name="Patti C."/>
            <person name="Phunkhang P."/>
            <person name="Pierre F."/>
            <person name="Priest M."/>
            <person name="Raghuraman S."/>
            <person name="Rege F."/>
            <person name="Reyes R."/>
            <person name="Rise C."/>
            <person name="Rogov P."/>
            <person name="Ross K."/>
            <person name="Ryan E."/>
            <person name="Settipalli S."/>
            <person name="Shea T."/>
            <person name="Sherpa N."/>
            <person name="Shi L."/>
            <person name="Shih D."/>
            <person name="Sparrow T."/>
            <person name="Spaulding J."/>
            <person name="Stalker J."/>
            <person name="Stange-Thomann N."/>
            <person name="Stavropoulos S."/>
            <person name="Stone C."/>
            <person name="Strader C."/>
            <person name="Tesfaye S."/>
            <person name="Thomson T."/>
            <person name="Thoulutsang Y."/>
            <person name="Thoulutsang D."/>
            <person name="Topham K."/>
            <person name="Topping I."/>
            <person name="Tsamla T."/>
            <person name="Vassiliev H."/>
            <person name="Vo A."/>
            <person name="Wangchuk T."/>
            <person name="Wangdi T."/>
            <person name="Weiand M."/>
            <person name="Wilkinson J."/>
            <person name="Wilson A."/>
            <person name="Yadav S."/>
            <person name="Young G."/>
            <person name="Yu Q."/>
            <person name="Zembek L."/>
            <person name="Zhong D."/>
            <person name="Zimmer A."/>
            <person name="Zwirko Z."/>
            <person name="Jaffe D.B."/>
            <person name="Alvarez P."/>
            <person name="Brockman W."/>
            <person name="Butler J."/>
            <person name="Chin C."/>
            <person name="Gnerre S."/>
            <person name="Grabherr M."/>
            <person name="Kleber M."/>
            <person name="Mauceli E."/>
            <person name="MacCallum I."/>
        </authorList>
    </citation>
    <scope>NUCLEOTIDE SEQUENCE [LARGE SCALE GENOMIC DNA]</scope>
    <source>
        <strain evidence="2">MSH-3 / Tucson 14011-0111.49</strain>
    </source>
</reference>
<organism evidence="2">
    <name type="scientific">Drosophila persimilis</name>
    <name type="common">Fruit fly</name>
    <dbReference type="NCBI Taxonomy" id="7234"/>
    <lineage>
        <taxon>Eukaryota</taxon>
        <taxon>Metazoa</taxon>
        <taxon>Ecdysozoa</taxon>
        <taxon>Arthropoda</taxon>
        <taxon>Hexapoda</taxon>
        <taxon>Insecta</taxon>
        <taxon>Pterygota</taxon>
        <taxon>Neoptera</taxon>
        <taxon>Endopterygota</taxon>
        <taxon>Diptera</taxon>
        <taxon>Brachycera</taxon>
        <taxon>Muscomorpha</taxon>
        <taxon>Ephydroidea</taxon>
        <taxon>Drosophilidae</taxon>
        <taxon>Drosophila</taxon>
        <taxon>Sophophora</taxon>
    </lineage>
</organism>
<evidence type="ECO:0000313" key="2">
    <source>
        <dbReference type="Proteomes" id="UP000008744"/>
    </source>
</evidence>
<sequence>MAWGGRRAAGRTTSGCGAAAEKFSLSATPTTSTTLDDVRTCLKCAHVQKCHCFGFGRKQSVE</sequence>
<protein>
    <submittedName>
        <fullName evidence="1">GL12575</fullName>
    </submittedName>
</protein>
<dbReference type="HOGENOM" id="CLU_2906450_0_0_1"/>